<sequence>MMNGGFGFRCTIPRQRQIFETFPTLTVINAFNISKDIFIGG</sequence>
<dbReference type="AlphaFoldDB" id="A0A806K165"/>
<protein>
    <submittedName>
        <fullName evidence="1">Uncharacterized protein</fullName>
    </submittedName>
</protein>
<accession>A0A806K165</accession>
<organism evidence="1">
    <name type="scientific">uncultured bacterium contig00062</name>
    <dbReference type="NCBI Taxonomy" id="1181545"/>
    <lineage>
        <taxon>Bacteria</taxon>
        <taxon>environmental samples</taxon>
    </lineage>
</organism>
<evidence type="ECO:0000313" key="1">
    <source>
        <dbReference type="EMBL" id="AGS53552.1"/>
    </source>
</evidence>
<name>A0A806K165_9BACT</name>
<dbReference type="EMBL" id="JQ844236">
    <property type="protein sequence ID" value="AGS53552.1"/>
    <property type="molecule type" value="Genomic_DNA"/>
</dbReference>
<reference evidence="1" key="1">
    <citation type="submission" date="2012-03" db="EMBL/GenBank/DDBJ databases">
        <title>Functional metagenomics reveals considerable lignocellulase gene clusters in the gut microbiome of a wood-feeding higher termite.</title>
        <authorList>
            <person name="Liu N."/>
        </authorList>
    </citation>
    <scope>NUCLEOTIDE SEQUENCE</scope>
</reference>
<proteinExistence type="predicted"/>